<dbReference type="Proteomes" id="UP000436006">
    <property type="component" value="Unassembled WGS sequence"/>
</dbReference>
<sequence length="125" mass="14345">MTENELSRIVFDCALKVHRTLGPGLLESAYKECMTYELLNADVYIERQKALPIIYESIKLDTGYRVDLMIERKVIIELKAVEALTDVHLAQIMTYLRLSGCRLGLLINFNVTLLKNGMRRVVNNL</sequence>
<dbReference type="Pfam" id="PF13366">
    <property type="entry name" value="PDDEXK_3"/>
    <property type="match status" value="1"/>
</dbReference>
<name>A0A7K1S4J3_9BACT</name>
<keyword evidence="2" id="KW-1185">Reference proteome</keyword>
<organism evidence="1 2">
    <name type="scientific">Spirosoma arboris</name>
    <dbReference type="NCBI Taxonomy" id="2682092"/>
    <lineage>
        <taxon>Bacteria</taxon>
        <taxon>Pseudomonadati</taxon>
        <taxon>Bacteroidota</taxon>
        <taxon>Cytophagia</taxon>
        <taxon>Cytophagales</taxon>
        <taxon>Cytophagaceae</taxon>
        <taxon>Spirosoma</taxon>
    </lineage>
</organism>
<dbReference type="NCBIfam" id="TIGR04256">
    <property type="entry name" value="GxxExxY"/>
    <property type="match status" value="1"/>
</dbReference>
<dbReference type="AlphaFoldDB" id="A0A7K1S4J3"/>
<evidence type="ECO:0000313" key="1">
    <source>
        <dbReference type="EMBL" id="MVM28751.1"/>
    </source>
</evidence>
<dbReference type="RefSeq" id="WP_157582856.1">
    <property type="nucleotide sequence ID" value="NZ_WPIN01000001.1"/>
</dbReference>
<protein>
    <submittedName>
        <fullName evidence="1">GxxExxY protein</fullName>
    </submittedName>
</protein>
<dbReference type="EMBL" id="WPIN01000001">
    <property type="protein sequence ID" value="MVM28751.1"/>
    <property type="molecule type" value="Genomic_DNA"/>
</dbReference>
<gene>
    <name evidence="1" type="ORF">GO755_01810</name>
</gene>
<comment type="caution">
    <text evidence="1">The sequence shown here is derived from an EMBL/GenBank/DDBJ whole genome shotgun (WGS) entry which is preliminary data.</text>
</comment>
<accession>A0A7K1S4J3</accession>
<dbReference type="InterPro" id="IPR026350">
    <property type="entry name" value="GxxExxY"/>
</dbReference>
<reference evidence="1 2" key="1">
    <citation type="submission" date="2019-12" db="EMBL/GenBank/DDBJ databases">
        <title>Spirosoma sp. HMF4905 genome sequencing and assembly.</title>
        <authorList>
            <person name="Kang H."/>
            <person name="Cha I."/>
            <person name="Kim H."/>
            <person name="Joh K."/>
        </authorList>
    </citation>
    <scope>NUCLEOTIDE SEQUENCE [LARGE SCALE GENOMIC DNA]</scope>
    <source>
        <strain evidence="1 2">HMF4905</strain>
    </source>
</reference>
<proteinExistence type="predicted"/>
<evidence type="ECO:0000313" key="2">
    <source>
        <dbReference type="Proteomes" id="UP000436006"/>
    </source>
</evidence>